<dbReference type="InterPro" id="IPR002516">
    <property type="entry name" value="Glyco_trans_11"/>
</dbReference>
<proteinExistence type="predicted"/>
<dbReference type="PANTHER" id="PTHR11927:SF9">
    <property type="entry name" value="L-FUCOSYLTRANSFERASE"/>
    <property type="match status" value="1"/>
</dbReference>
<dbReference type="CDD" id="cd11301">
    <property type="entry name" value="Fut1_Fut2_like"/>
    <property type="match status" value="1"/>
</dbReference>
<reference evidence="4" key="1">
    <citation type="submission" date="2016-10" db="EMBL/GenBank/DDBJ databases">
        <authorList>
            <person name="Varghese N."/>
            <person name="Submissions S."/>
        </authorList>
    </citation>
    <scope>NUCLEOTIDE SEQUENCE [LARGE SCALE GENOMIC DNA]</scope>
    <source>
        <strain evidence="4">DSM 3695</strain>
    </source>
</reference>
<dbReference type="GO" id="GO:0005975">
    <property type="term" value="P:carbohydrate metabolic process"/>
    <property type="evidence" value="ECO:0007669"/>
    <property type="project" value="InterPro"/>
</dbReference>
<dbReference type="PANTHER" id="PTHR11927">
    <property type="entry name" value="GALACTOSIDE 2-L-FUCOSYLTRANSFERASE"/>
    <property type="match status" value="1"/>
</dbReference>
<accession>A0A1I0S8I5</accession>
<name>A0A1I0S8I5_9BACT</name>
<gene>
    <name evidence="3" type="ORF">SAMN04488122_4772</name>
</gene>
<keyword evidence="1" id="KW-0328">Glycosyltransferase</keyword>
<evidence type="ECO:0000256" key="2">
    <source>
        <dbReference type="ARBA" id="ARBA00022679"/>
    </source>
</evidence>
<evidence type="ECO:0000256" key="1">
    <source>
        <dbReference type="ARBA" id="ARBA00022676"/>
    </source>
</evidence>
<organism evidence="3 4">
    <name type="scientific">Chitinophaga arvensicola</name>
    <dbReference type="NCBI Taxonomy" id="29529"/>
    <lineage>
        <taxon>Bacteria</taxon>
        <taxon>Pseudomonadati</taxon>
        <taxon>Bacteroidota</taxon>
        <taxon>Chitinophagia</taxon>
        <taxon>Chitinophagales</taxon>
        <taxon>Chitinophagaceae</taxon>
        <taxon>Chitinophaga</taxon>
    </lineage>
</organism>
<keyword evidence="4" id="KW-1185">Reference proteome</keyword>
<dbReference type="OrthoDB" id="9794601at2"/>
<dbReference type="Proteomes" id="UP000199310">
    <property type="component" value="Unassembled WGS sequence"/>
</dbReference>
<evidence type="ECO:0000313" key="3">
    <source>
        <dbReference type="EMBL" id="SEW52333.1"/>
    </source>
</evidence>
<dbReference type="STRING" id="29529.SAMN04488122_4772"/>
<dbReference type="GO" id="GO:0008107">
    <property type="term" value="F:galactoside 2-alpha-L-fucosyltransferase activity"/>
    <property type="evidence" value="ECO:0007669"/>
    <property type="project" value="InterPro"/>
</dbReference>
<keyword evidence="2 3" id="KW-0808">Transferase</keyword>
<dbReference type="EMBL" id="FOJG01000002">
    <property type="protein sequence ID" value="SEW52333.1"/>
    <property type="molecule type" value="Genomic_DNA"/>
</dbReference>
<dbReference type="RefSeq" id="WP_089898706.1">
    <property type="nucleotide sequence ID" value="NZ_FOJG01000002.1"/>
</dbReference>
<protein>
    <submittedName>
        <fullName evidence="3">Glycosyl transferase family 11</fullName>
    </submittedName>
</protein>
<sequence length="282" mass="33103">MIALQLFGGLGNQMFQYALGRHLSTKYNLPLFLNKTIYEENRSDRVYALDVFKLGENIVDDPEPLQLNAATLKAYELNETDFTFDEDILTILDDQNTDDLLLVISGYWQSFKYFEKISSLLKQDFVFVNEVMGRWKELMNYIQSVNAIMINVRRSDYLTEIKSQIHGVVSIEYIEKGMQIIRSKVPNPVFFVFSDGMDWCKENISASEEIFFVDEKYYDPKFQFYLQLMVNCKHYIISNSTFAWWSAWLCKHEDKIVICPATWFATPTINTKDLIPPDWLKI</sequence>
<dbReference type="GO" id="GO:0016020">
    <property type="term" value="C:membrane"/>
    <property type="evidence" value="ECO:0007669"/>
    <property type="project" value="InterPro"/>
</dbReference>
<evidence type="ECO:0000313" key="4">
    <source>
        <dbReference type="Proteomes" id="UP000199310"/>
    </source>
</evidence>
<dbReference type="AlphaFoldDB" id="A0A1I0S8I5"/>
<dbReference type="Pfam" id="PF01531">
    <property type="entry name" value="Glyco_transf_11"/>
    <property type="match status" value="1"/>
</dbReference>